<name>A0A6M1SIM4_9HYPH</name>
<feature type="compositionally biased region" description="Basic residues" evidence="1">
    <location>
        <begin position="43"/>
        <end position="57"/>
    </location>
</feature>
<evidence type="ECO:0000313" key="3">
    <source>
        <dbReference type="Proteomes" id="UP000474802"/>
    </source>
</evidence>
<comment type="caution">
    <text evidence="2">The sequence shown here is derived from an EMBL/GenBank/DDBJ whole genome shotgun (WGS) entry which is preliminary data.</text>
</comment>
<sequence>MTPDGREIIRAGYAAGRPVADIARDCQSTPGSVKVIAHHMGIRHPNYGKRPKPHRPGRLSFAGKDKNELRWGGKTMTGALRS</sequence>
<feature type="region of interest" description="Disordered" evidence="1">
    <location>
        <begin position="43"/>
        <end position="82"/>
    </location>
</feature>
<dbReference type="Proteomes" id="UP000474802">
    <property type="component" value="Unassembled WGS sequence"/>
</dbReference>
<evidence type="ECO:0000313" key="2">
    <source>
        <dbReference type="EMBL" id="NGP19317.1"/>
    </source>
</evidence>
<accession>A0A6M1SIM4</accession>
<organism evidence="2 3">
    <name type="scientific">Devosia aurantiaca</name>
    <dbReference type="NCBI Taxonomy" id="2714858"/>
    <lineage>
        <taxon>Bacteria</taxon>
        <taxon>Pseudomonadati</taxon>
        <taxon>Pseudomonadota</taxon>
        <taxon>Alphaproteobacteria</taxon>
        <taxon>Hyphomicrobiales</taxon>
        <taxon>Devosiaceae</taxon>
        <taxon>Devosia</taxon>
    </lineage>
</organism>
<proteinExistence type="predicted"/>
<dbReference type="EMBL" id="JAALFG010000005">
    <property type="protein sequence ID" value="NGP19317.1"/>
    <property type="molecule type" value="Genomic_DNA"/>
</dbReference>
<dbReference type="RefSeq" id="WP_164535564.1">
    <property type="nucleotide sequence ID" value="NZ_JAALFG010000005.1"/>
</dbReference>
<evidence type="ECO:0000256" key="1">
    <source>
        <dbReference type="SAM" id="MobiDB-lite"/>
    </source>
</evidence>
<gene>
    <name evidence="2" type="ORF">G5575_18225</name>
</gene>
<dbReference type="AlphaFoldDB" id="A0A6M1SIM4"/>
<protein>
    <submittedName>
        <fullName evidence="2">Uncharacterized protein</fullName>
    </submittedName>
</protein>
<keyword evidence="3" id="KW-1185">Reference proteome</keyword>
<reference evidence="2 3" key="1">
    <citation type="submission" date="2020-02" db="EMBL/GenBank/DDBJ databases">
        <authorList>
            <person name="Khan S.A."/>
            <person name="Jeon C.O."/>
            <person name="Chun B.H."/>
        </authorList>
    </citation>
    <scope>NUCLEOTIDE SEQUENCE [LARGE SCALE GENOMIC DNA]</scope>
    <source>
        <strain evidence="2 3">H239</strain>
    </source>
</reference>
<reference evidence="2 3" key="2">
    <citation type="submission" date="2020-03" db="EMBL/GenBank/DDBJ databases">
        <title>Devosia chinhatensis sp. nov., isolated from a hexachlorocyclohexane (HCH) dump site in India.</title>
        <authorList>
            <person name="Kumar M."/>
            <person name="Lal R."/>
        </authorList>
    </citation>
    <scope>NUCLEOTIDE SEQUENCE [LARGE SCALE GENOMIC DNA]</scope>
    <source>
        <strain evidence="2 3">H239</strain>
    </source>
</reference>